<dbReference type="Gene3D" id="1.25.40.20">
    <property type="entry name" value="Ankyrin repeat-containing domain"/>
    <property type="match status" value="1"/>
</dbReference>
<dbReference type="STRING" id="113540.ENSSFOP00015001024"/>
<evidence type="ECO:0000313" key="8">
    <source>
        <dbReference type="EMBL" id="KPP74311.1"/>
    </source>
</evidence>
<dbReference type="Pfam" id="PF12075">
    <property type="entry name" value="KN_motif"/>
    <property type="match status" value="1"/>
</dbReference>
<comment type="caution">
    <text evidence="8">The sequence shown here is derived from an EMBL/GenBank/DDBJ whole genome shotgun (WGS) entry which is preliminary data.</text>
</comment>
<feature type="repeat" description="ANK" evidence="5">
    <location>
        <begin position="999"/>
        <end position="1031"/>
    </location>
</feature>
<gene>
    <name evidence="8" type="ORF">Z043_106536</name>
</gene>
<dbReference type="PROSITE" id="PS50088">
    <property type="entry name" value="ANK_REPEAT"/>
    <property type="match status" value="3"/>
</dbReference>
<feature type="region of interest" description="Disordered" evidence="7">
    <location>
        <begin position="327"/>
        <end position="349"/>
    </location>
</feature>
<dbReference type="SUPFAM" id="SSF48403">
    <property type="entry name" value="Ankyrin repeat"/>
    <property type="match status" value="1"/>
</dbReference>
<keyword evidence="2" id="KW-0677">Repeat</keyword>
<reference evidence="8 9" key="1">
    <citation type="submission" date="2015-08" db="EMBL/GenBank/DDBJ databases">
        <title>The genome of the Asian arowana (Scleropages formosus).</title>
        <authorList>
            <person name="Tan M.H."/>
            <person name="Gan H.M."/>
            <person name="Croft L.J."/>
            <person name="Austin C.M."/>
        </authorList>
    </citation>
    <scope>NUCLEOTIDE SEQUENCE [LARGE SCALE GENOMIC DNA]</scope>
    <source>
        <strain evidence="8">Aro1</strain>
    </source>
</reference>
<keyword evidence="3 5" id="KW-0040">ANK repeat</keyword>
<keyword evidence="4 6" id="KW-0175">Coiled coil</keyword>
<dbReference type="SMART" id="SM00248">
    <property type="entry name" value="ANK"/>
    <property type="match status" value="4"/>
</dbReference>
<keyword evidence="1" id="KW-0597">Phosphoprotein</keyword>
<accession>A0A0P7XDA6</accession>
<evidence type="ECO:0000256" key="6">
    <source>
        <dbReference type="SAM" id="Coils"/>
    </source>
</evidence>
<feature type="non-terminal residue" evidence="8">
    <location>
        <position position="1055"/>
    </location>
</feature>
<evidence type="ECO:0000256" key="4">
    <source>
        <dbReference type="ARBA" id="ARBA00023054"/>
    </source>
</evidence>
<dbReference type="InterPro" id="IPR036770">
    <property type="entry name" value="Ankyrin_rpt-contain_sf"/>
</dbReference>
<dbReference type="InterPro" id="IPR047184">
    <property type="entry name" value="KANK1-4"/>
</dbReference>
<dbReference type="PANTHER" id="PTHR24168">
    <property type="entry name" value="KN MOTIF AND ANKYRIN REPEAT DOMAIN-CONTAINING"/>
    <property type="match status" value="1"/>
</dbReference>
<evidence type="ECO:0000256" key="5">
    <source>
        <dbReference type="PROSITE-ProRule" id="PRU00023"/>
    </source>
</evidence>
<feature type="repeat" description="ANK" evidence="5">
    <location>
        <begin position="894"/>
        <end position="918"/>
    </location>
</feature>
<dbReference type="Pfam" id="PF12796">
    <property type="entry name" value="Ank_2"/>
    <property type="match status" value="2"/>
</dbReference>
<name>A0A0P7XDA6_SCLFO</name>
<feature type="compositionally biased region" description="Acidic residues" evidence="7">
    <location>
        <begin position="749"/>
        <end position="763"/>
    </location>
</feature>
<evidence type="ECO:0000256" key="3">
    <source>
        <dbReference type="ARBA" id="ARBA00023043"/>
    </source>
</evidence>
<sequence>MAYFLKPDSSSSWPNGFFPKASETGGQRKQLPYSVETPYGFHLDLDFLKYVDDIEKGNTIKRVHIQRRNKGPKFSTLPRNFSLPGHASRTVPKDNWTSTCTLGPKAKSRVVEVQQIYEIQPPDGSSVGYPRAPGVAYKSIKGVEDATIQAFDEQPLGLHVRPHLLRASSMPVTVLRKNSESMDTHGHKAFVDSHRENGSSENVFCSSDIDRRAKLPGEHPGLHQQFSTALQKIRELEEQVKTIPELKAQICALQEEKEQLLHRLNSQALASGGNTMLHGEHQRIDFQQQGPQDSGLSNNKYAKGSTDLSVSFAFLNEAVCQSLAQDLESKEQEETEKHSERLGEHGGRFKTEEKFLSEQEAAHVDVAVESPSTKNGSKQEKTLEAVGQQQTVEDISLQEGLDKTEGDLDSRHQGANGLLENATIQALQVKLEALQKQFSDVKKELGNASTLLSEEKEENKLKEDTIKKLNEKLILYAQEDEAAKPSSVQSFSISVQAGEQQPVLSNKGVSTEEKSLLSTCSGTQQNDTMSSSTQTDIVEAQNRGISTNVLTADVCVAAEVATCDRAVETDSQEVPCSLTQEDAGVMEESESTAASLDLECAIPTHTEGVGCLVEVRQHRQDGREQAARREGVEPAATHAAIGQYVTKIQGLLNEQWVCLGSSHPEIASTLKQPASKFSSIQTQLISSLNALSSFYSSPGQKGGATRQAALKSIMKKNDCTERAGNSGTKKNLKFVGVNGGYETTSSEESSGEDNVEEDSSESEEQGKEGHCPAQHLMHAESQSVEAQPVESEAVEAAGDPPGPRCDVEPQEEKQDREEADEDFLAACLYIKDRLAEVASPDKEMRQFLMVLYQEWFRVSSQEDSHVDTVTLYLKEVAAATPTLLRFLVNLADGNGNTALHYSVSHSNFSIVKLLLDTGLCDVDHQNKAGYTAIMLASLTTADGPEDMEVALQLLRQGNVNTRASQAGQTALMLAVSHGRTAMVRLLLECQADVNVQDKDGSTALMCACEHGHTDIARLLLERDCDINLKDKEGHTALSVALQASHSDIIELLRAH</sequence>
<dbReference type="GO" id="GO:0005737">
    <property type="term" value="C:cytoplasm"/>
    <property type="evidence" value="ECO:0007669"/>
    <property type="project" value="TreeGrafter"/>
</dbReference>
<dbReference type="Proteomes" id="UP000034805">
    <property type="component" value="Unassembled WGS sequence"/>
</dbReference>
<protein>
    <submittedName>
        <fullName evidence="8">KN motif and ankyrin repeat domain-containing protein 4-like</fullName>
    </submittedName>
</protein>
<dbReference type="AlphaFoldDB" id="A0A0P7XDA6"/>
<dbReference type="PANTHER" id="PTHR24168:SF24">
    <property type="entry name" value="KN MOTIF AND ANKYRIN REPEAT DOMAIN-CONTAINING PROTEIN 4"/>
    <property type="match status" value="1"/>
</dbReference>
<feature type="repeat" description="ANK" evidence="5">
    <location>
        <begin position="966"/>
        <end position="998"/>
    </location>
</feature>
<dbReference type="GO" id="GO:0030837">
    <property type="term" value="P:negative regulation of actin filament polymerization"/>
    <property type="evidence" value="ECO:0007669"/>
    <property type="project" value="InterPro"/>
</dbReference>
<evidence type="ECO:0000256" key="7">
    <source>
        <dbReference type="SAM" id="MobiDB-lite"/>
    </source>
</evidence>
<dbReference type="EMBL" id="JARO02001826">
    <property type="protein sequence ID" value="KPP74311.1"/>
    <property type="molecule type" value="Genomic_DNA"/>
</dbReference>
<organism evidence="8 9">
    <name type="scientific">Scleropages formosus</name>
    <name type="common">Asian bonytongue</name>
    <name type="synonym">Osteoglossum formosum</name>
    <dbReference type="NCBI Taxonomy" id="113540"/>
    <lineage>
        <taxon>Eukaryota</taxon>
        <taxon>Metazoa</taxon>
        <taxon>Chordata</taxon>
        <taxon>Craniata</taxon>
        <taxon>Vertebrata</taxon>
        <taxon>Euteleostomi</taxon>
        <taxon>Actinopterygii</taxon>
        <taxon>Neopterygii</taxon>
        <taxon>Teleostei</taxon>
        <taxon>Osteoglossocephala</taxon>
        <taxon>Osteoglossomorpha</taxon>
        <taxon>Osteoglossiformes</taxon>
        <taxon>Osteoglossidae</taxon>
        <taxon>Scleropages</taxon>
    </lineage>
</organism>
<evidence type="ECO:0000313" key="9">
    <source>
        <dbReference type="Proteomes" id="UP000034805"/>
    </source>
</evidence>
<evidence type="ECO:0000256" key="1">
    <source>
        <dbReference type="ARBA" id="ARBA00022553"/>
    </source>
</evidence>
<dbReference type="InterPro" id="IPR002110">
    <property type="entry name" value="Ankyrin_rpt"/>
</dbReference>
<dbReference type="PROSITE" id="PS50297">
    <property type="entry name" value="ANK_REP_REGION"/>
    <property type="match status" value="3"/>
</dbReference>
<feature type="compositionally biased region" description="Basic and acidic residues" evidence="7">
    <location>
        <begin position="805"/>
        <end position="816"/>
    </location>
</feature>
<feature type="region of interest" description="Disordered" evidence="7">
    <location>
        <begin position="74"/>
        <end position="95"/>
    </location>
</feature>
<evidence type="ECO:0000256" key="2">
    <source>
        <dbReference type="ARBA" id="ARBA00022737"/>
    </source>
</evidence>
<feature type="region of interest" description="Disordered" evidence="7">
    <location>
        <begin position="719"/>
        <end position="818"/>
    </location>
</feature>
<proteinExistence type="predicted"/>
<feature type="coiled-coil region" evidence="6">
    <location>
        <begin position="424"/>
        <end position="472"/>
    </location>
</feature>
<dbReference type="FunFam" id="1.25.40.20:FF:000017">
    <property type="entry name" value="KN motif and ankyrin repeat domain-containing protein 1"/>
    <property type="match status" value="1"/>
</dbReference>
<dbReference type="InterPro" id="IPR021939">
    <property type="entry name" value="KN_motif"/>
</dbReference>
<dbReference type="GO" id="GO:0005856">
    <property type="term" value="C:cytoskeleton"/>
    <property type="evidence" value="ECO:0007669"/>
    <property type="project" value="TreeGrafter"/>
</dbReference>